<evidence type="ECO:0000313" key="2">
    <source>
        <dbReference type="Proteomes" id="UP000000577"/>
    </source>
</evidence>
<dbReference type="NCBIfam" id="TIGR02165">
    <property type="entry name" value="cas5_6_GSU0054"/>
    <property type="match status" value="1"/>
</dbReference>
<dbReference type="CDD" id="cd09734">
    <property type="entry name" value="Csb2_I-U"/>
    <property type="match status" value="1"/>
</dbReference>
<dbReference type="STRING" id="243231.GSU0054"/>
<dbReference type="HOGENOM" id="CLU_567281_0_0_7"/>
<dbReference type="EnsemblBacteria" id="AAR33389">
    <property type="protein sequence ID" value="AAR33389"/>
    <property type="gene ID" value="GSU0054"/>
</dbReference>
<dbReference type="AlphaFoldDB" id="Q74H39"/>
<dbReference type="InterPro" id="IPR019089">
    <property type="entry name" value="Cas_GSU0054"/>
</dbReference>
<dbReference type="Proteomes" id="UP000000577">
    <property type="component" value="Chromosome"/>
</dbReference>
<dbReference type="RefSeq" id="WP_010940732.1">
    <property type="nucleotide sequence ID" value="NC_002939.5"/>
</dbReference>
<dbReference type="OrthoDB" id="9787885at2"/>
<name>Q74H39_GEOSL</name>
<gene>
    <name evidence="1" type="primary">csb2</name>
    <name evidence="1" type="ordered locus">GSU0054</name>
</gene>
<dbReference type="EMBL" id="AE017180">
    <property type="protein sequence ID" value="AAR33389.1"/>
    <property type="molecule type" value="Genomic_DNA"/>
</dbReference>
<dbReference type="KEGG" id="gsu:GSU0054"/>
<dbReference type="PATRIC" id="fig|243231.5.peg.54"/>
<dbReference type="Pfam" id="PF09609">
    <property type="entry name" value="Cas_GSU0054"/>
    <property type="match status" value="1"/>
</dbReference>
<keyword evidence="2" id="KW-1185">Reference proteome</keyword>
<proteinExistence type="predicted"/>
<protein>
    <submittedName>
        <fullName evidence="1">CRISPR-associated protein Csb2</fullName>
    </submittedName>
</protein>
<reference evidence="1 2" key="1">
    <citation type="journal article" date="2003" name="Science">
        <title>Genome of Geobacter sulfurreducens: metal reduction in subsurface environments.</title>
        <authorList>
            <person name="Methe B.A."/>
            <person name="Nelson K.E."/>
            <person name="Eisen J.A."/>
            <person name="Paulsen I.T."/>
            <person name="Nelson W."/>
            <person name="Heidelberg J.F."/>
            <person name="Wu D."/>
            <person name="Wu M."/>
            <person name="Ward N."/>
            <person name="Beanan M.J."/>
            <person name="Dodson R.J."/>
            <person name="Madupu R."/>
            <person name="Brinkac L.M."/>
            <person name="Daugherty S.C."/>
            <person name="DeBoy R.T."/>
            <person name="Durkin A.S."/>
            <person name="Gwinn M."/>
            <person name="Kolonay J.F."/>
            <person name="Sullivan S.A."/>
            <person name="Haft D.H."/>
            <person name="Selengut J."/>
            <person name="Davidsen T.M."/>
            <person name="Zafar N."/>
            <person name="White O."/>
            <person name="Tran B."/>
            <person name="Romero C."/>
            <person name="Forberger H.A."/>
            <person name="Weidman J."/>
            <person name="Khouri H."/>
            <person name="Feldblyum T.V."/>
            <person name="Utterback T.R."/>
            <person name="Van Aken S.E."/>
            <person name="Lovley D.R."/>
            <person name="Fraser C.M."/>
        </authorList>
    </citation>
    <scope>NUCLEOTIDE SEQUENCE [LARGE SCALE GENOMIC DNA]</scope>
    <source>
        <strain evidence="2">ATCC 51573 / DSM 12127 / PCA</strain>
    </source>
</reference>
<organism evidence="1 2">
    <name type="scientific">Geobacter sulfurreducens (strain ATCC 51573 / DSM 12127 / PCA)</name>
    <dbReference type="NCBI Taxonomy" id="243231"/>
    <lineage>
        <taxon>Bacteria</taxon>
        <taxon>Pseudomonadati</taxon>
        <taxon>Thermodesulfobacteriota</taxon>
        <taxon>Desulfuromonadia</taxon>
        <taxon>Geobacterales</taxon>
        <taxon>Geobacteraceae</taxon>
        <taxon>Geobacter</taxon>
    </lineage>
</organism>
<accession>Q74H39</accession>
<dbReference type="eggNOG" id="ENOG502Z9AT">
    <property type="taxonomic scope" value="Bacteria"/>
</dbReference>
<reference evidence="1 2" key="2">
    <citation type="journal article" date="2012" name="BMC Genomics">
        <title>Comparative genomic analysis of Geobacter sulfurreducens KN400, a strain with enhanced capacity for extracellular electron transfer and electricity production.</title>
        <authorList>
            <person name="Butler J.E."/>
            <person name="Young N.D."/>
            <person name="Aklujkar M."/>
            <person name="Lovley D.R."/>
        </authorList>
    </citation>
    <scope>NUCLEOTIDE SEQUENCE [LARGE SCALE GENOMIC DNA]</scope>
    <source>
        <strain evidence="2">ATCC 51573 / DSM 12127 / PCA</strain>
    </source>
</reference>
<sequence>MSMYFVLTIAFLDGRFHGRRDGDEPEWPPSPLRVFQALVAASARMNGGALSSDGSSALQWLQAQPAPAIVAPSGILSASPYRLSVPNNAMDIVARAWGRGNETNSGDANPATHRTMKSIRPIHLIDSSSVHYLWRVSEPVAPEIADYVHAIVEMAQNINVLGWGIDMVVGNGAMLTEEQMESLPGERWLPHAETGVDGLRVPVNGTLADLQARHEGFLSRLAHGIFTPPPPLAVYDKINYRRAIDPPPRAIAAFSLLKTDASGFRAFDTARWALTVAGMTRHAARRAAQGAGWKESRINGCILGHGESIGDEKHLPTGPQRFAYLPVPSLEARGAGKAPVIGSVRRVIITAFDGACGDEIDWARRALSGQMLEKIKKDESDDKEHVALLSLLPGSDKVIRSYLRPSSSWATVTPVVLPGYDDPAHYRRRLQHVTNSDEQKRLLWHLHERIDGLLRKAIVQAQFPEILAKNALIEWRKVGYWRGADLADRYGVPDHLKKFPRYHVKIQWRNDCQMPVRIDGPICIGGGRFYGLGLFAPVD</sequence>
<evidence type="ECO:0000313" key="1">
    <source>
        <dbReference type="EMBL" id="AAR33389.1"/>
    </source>
</evidence>
<dbReference type="InParanoid" id="Q74H39"/>